<dbReference type="InterPro" id="IPR008978">
    <property type="entry name" value="HSP20-like_chaperone"/>
</dbReference>
<reference evidence="5" key="1">
    <citation type="submission" date="2024-10" db="EMBL/GenBank/DDBJ databases">
        <authorList>
            <person name="Ryan C."/>
        </authorList>
    </citation>
    <scope>NUCLEOTIDE SEQUENCE [LARGE SCALE GENOMIC DNA]</scope>
</reference>
<evidence type="ECO:0000313" key="6">
    <source>
        <dbReference type="Proteomes" id="UP001497457"/>
    </source>
</evidence>
<dbReference type="Proteomes" id="UP001497457">
    <property type="component" value="Chromosome 23rd"/>
</dbReference>
<dbReference type="SUPFAM" id="SSF49764">
    <property type="entry name" value="HSP20-like chaperones"/>
    <property type="match status" value="1"/>
</dbReference>
<proteinExistence type="inferred from homology"/>
<evidence type="ECO:0000259" key="4">
    <source>
        <dbReference type="PROSITE" id="PS01031"/>
    </source>
</evidence>
<dbReference type="InterPro" id="IPR031107">
    <property type="entry name" value="Small_HSP"/>
</dbReference>
<evidence type="ECO:0000256" key="2">
    <source>
        <dbReference type="PROSITE-ProRule" id="PRU00285"/>
    </source>
</evidence>
<evidence type="ECO:0000256" key="3">
    <source>
        <dbReference type="RuleBase" id="RU003616"/>
    </source>
</evidence>
<dbReference type="Pfam" id="PF00011">
    <property type="entry name" value="HSP20"/>
    <property type="match status" value="1"/>
</dbReference>
<dbReference type="PROSITE" id="PS01031">
    <property type="entry name" value="SHSP"/>
    <property type="match status" value="1"/>
</dbReference>
<evidence type="ECO:0000313" key="5">
    <source>
        <dbReference type="EMBL" id="CAL4988879.1"/>
    </source>
</evidence>
<dbReference type="Gene3D" id="2.60.40.790">
    <property type="match status" value="1"/>
</dbReference>
<feature type="domain" description="SHSP" evidence="4">
    <location>
        <begin position="85"/>
        <end position="206"/>
    </location>
</feature>
<dbReference type="PANTHER" id="PTHR11527">
    <property type="entry name" value="HEAT-SHOCK PROTEIN 20 FAMILY MEMBER"/>
    <property type="match status" value="1"/>
</dbReference>
<sequence>MAMAAASSRKKPSAPAAAVLASSVAAVMAMALLFHVTPAVALVPYPYGHGLAWDLLDDPFRMLEQSPFLSSPATAPPRQAAAGGGLAGVALARCDWKETPEAHVIAVDVPGVRREDVRVEVDEATRVLRVSGERRAEEEAGKAEDGGEIRWHRAERAAGRFWRRFRMPAGADVGRVSARMENGVLTVTVPKVAGHRGREPRVVTIAGGEDGGGAAAEEVKASKAEM</sequence>
<accession>A0ABC9B0P2</accession>
<organism evidence="5 6">
    <name type="scientific">Urochloa decumbens</name>
    <dbReference type="NCBI Taxonomy" id="240449"/>
    <lineage>
        <taxon>Eukaryota</taxon>
        <taxon>Viridiplantae</taxon>
        <taxon>Streptophyta</taxon>
        <taxon>Embryophyta</taxon>
        <taxon>Tracheophyta</taxon>
        <taxon>Spermatophyta</taxon>
        <taxon>Magnoliopsida</taxon>
        <taxon>Liliopsida</taxon>
        <taxon>Poales</taxon>
        <taxon>Poaceae</taxon>
        <taxon>PACMAD clade</taxon>
        <taxon>Panicoideae</taxon>
        <taxon>Panicodae</taxon>
        <taxon>Paniceae</taxon>
        <taxon>Melinidinae</taxon>
        <taxon>Urochloa</taxon>
    </lineage>
</organism>
<keyword evidence="6" id="KW-1185">Reference proteome</keyword>
<keyword evidence="1" id="KW-0346">Stress response</keyword>
<dbReference type="InterPro" id="IPR002068">
    <property type="entry name" value="A-crystallin/Hsp20_dom"/>
</dbReference>
<name>A0ABC9B0P2_9POAL</name>
<dbReference type="EMBL" id="OZ075133">
    <property type="protein sequence ID" value="CAL4988879.1"/>
    <property type="molecule type" value="Genomic_DNA"/>
</dbReference>
<protein>
    <recommendedName>
        <fullName evidence="4">SHSP domain-containing protein</fullName>
    </recommendedName>
</protein>
<dbReference type="FunFam" id="2.60.40.790:FF:000068">
    <property type="entry name" value="22.0 kDa class IV heat shock protein"/>
    <property type="match status" value="1"/>
</dbReference>
<dbReference type="CDD" id="cd06472">
    <property type="entry name" value="ACD_ScHsp26_like"/>
    <property type="match status" value="1"/>
</dbReference>
<dbReference type="AlphaFoldDB" id="A0ABC9B0P2"/>
<comment type="similarity">
    <text evidence="2 3">Belongs to the small heat shock protein (HSP20) family.</text>
</comment>
<evidence type="ECO:0000256" key="1">
    <source>
        <dbReference type="ARBA" id="ARBA00023016"/>
    </source>
</evidence>
<gene>
    <name evidence="5" type="ORF">URODEC1_LOCUS59458</name>
</gene>